<evidence type="ECO:0000256" key="2">
    <source>
        <dbReference type="ARBA" id="ARBA00022814"/>
    </source>
</evidence>
<evidence type="ECO:0000256" key="5">
    <source>
        <dbReference type="ARBA" id="ARBA00023163"/>
    </source>
</evidence>
<dbReference type="PANTHER" id="PTHR11078:SF3">
    <property type="entry name" value="ANTITERMINATION NUSB DOMAIN-CONTAINING PROTEIN"/>
    <property type="match status" value="1"/>
</dbReference>
<proteinExistence type="inferred from homology"/>
<dbReference type="EMBL" id="DVOT01000125">
    <property type="protein sequence ID" value="HIV27650.1"/>
    <property type="molecule type" value="Genomic_DNA"/>
</dbReference>
<dbReference type="GO" id="GO:0003723">
    <property type="term" value="F:RNA binding"/>
    <property type="evidence" value="ECO:0007669"/>
    <property type="project" value="UniProtKB-UniRule"/>
</dbReference>
<organism evidence="8 9">
    <name type="scientific">Candidatus Ornithocaccomicrobium faecavium</name>
    <dbReference type="NCBI Taxonomy" id="2840890"/>
    <lineage>
        <taxon>Bacteria</taxon>
        <taxon>Bacillati</taxon>
        <taxon>Bacillota</taxon>
        <taxon>Clostridia</taxon>
        <taxon>Candidatus Ornithocaccomicrobium</taxon>
    </lineage>
</organism>
<reference evidence="8" key="2">
    <citation type="journal article" date="2021" name="PeerJ">
        <title>Extensive microbial diversity within the chicken gut microbiome revealed by metagenomics and culture.</title>
        <authorList>
            <person name="Gilroy R."/>
            <person name="Ravi A."/>
            <person name="Getino M."/>
            <person name="Pursley I."/>
            <person name="Horton D.L."/>
            <person name="Alikhan N.F."/>
            <person name="Baker D."/>
            <person name="Gharbi K."/>
            <person name="Hall N."/>
            <person name="Watson M."/>
            <person name="Adriaenssens E.M."/>
            <person name="Foster-Nyarko E."/>
            <person name="Jarju S."/>
            <person name="Secka A."/>
            <person name="Antonio M."/>
            <person name="Oren A."/>
            <person name="Chaudhuri R.R."/>
            <person name="La Ragione R."/>
            <person name="Hildebrand F."/>
            <person name="Pallen M.J."/>
        </authorList>
    </citation>
    <scope>NUCLEOTIDE SEQUENCE</scope>
    <source>
        <strain evidence="8">CHK183-6373</strain>
    </source>
</reference>
<dbReference type="SUPFAM" id="SSF48013">
    <property type="entry name" value="NusB-like"/>
    <property type="match status" value="1"/>
</dbReference>
<keyword evidence="5 6" id="KW-0804">Transcription</keyword>
<evidence type="ECO:0000313" key="8">
    <source>
        <dbReference type="EMBL" id="HIV27650.1"/>
    </source>
</evidence>
<dbReference type="GO" id="GO:0006353">
    <property type="term" value="P:DNA-templated transcription termination"/>
    <property type="evidence" value="ECO:0007669"/>
    <property type="project" value="UniProtKB-UniRule"/>
</dbReference>
<name>A0A9D1P863_9FIRM</name>
<evidence type="ECO:0000256" key="4">
    <source>
        <dbReference type="ARBA" id="ARBA00023015"/>
    </source>
</evidence>
<comment type="caution">
    <text evidence="8">The sequence shown here is derived from an EMBL/GenBank/DDBJ whole genome shotgun (WGS) entry which is preliminary data.</text>
</comment>
<reference evidence="8" key="1">
    <citation type="submission" date="2020-10" db="EMBL/GenBank/DDBJ databases">
        <authorList>
            <person name="Gilroy R."/>
        </authorList>
    </citation>
    <scope>NUCLEOTIDE SEQUENCE</scope>
    <source>
        <strain evidence="8">CHK183-6373</strain>
    </source>
</reference>
<evidence type="ECO:0000313" key="9">
    <source>
        <dbReference type="Proteomes" id="UP000886884"/>
    </source>
</evidence>
<keyword evidence="3 6" id="KW-0694">RNA-binding</keyword>
<dbReference type="InterPro" id="IPR006027">
    <property type="entry name" value="NusB_RsmB_TIM44"/>
</dbReference>
<feature type="domain" description="NusB/RsmB/TIM44" evidence="7">
    <location>
        <begin position="5"/>
        <end position="127"/>
    </location>
</feature>
<evidence type="ECO:0000256" key="3">
    <source>
        <dbReference type="ARBA" id="ARBA00022884"/>
    </source>
</evidence>
<protein>
    <recommendedName>
        <fullName evidence="6">Transcription antitermination protein NusB</fullName>
    </recommendedName>
    <alternativeName>
        <fullName evidence="6">Antitermination factor NusB</fullName>
    </alternativeName>
</protein>
<dbReference type="InterPro" id="IPR011605">
    <property type="entry name" value="NusB_fam"/>
</dbReference>
<evidence type="ECO:0000256" key="6">
    <source>
        <dbReference type="HAMAP-Rule" id="MF_00073"/>
    </source>
</evidence>
<sequence length="131" mass="14576">MDRTAARAAAMKLVFEWEMGGNGGEDTVFGLLEIPKDDAEIDYVDEVVEGVKARQAEIDEWIAQFAHGWSLERMNRVDLAILRVAVFEILAGQVPEPVVVNEAVELSKQYSTERSPAFINGVLGSIRRARQ</sequence>
<dbReference type="Gene3D" id="1.10.940.10">
    <property type="entry name" value="NusB-like"/>
    <property type="match status" value="1"/>
</dbReference>
<dbReference type="GO" id="GO:0031564">
    <property type="term" value="P:transcription antitermination"/>
    <property type="evidence" value="ECO:0007669"/>
    <property type="project" value="UniProtKB-KW"/>
</dbReference>
<dbReference type="AlphaFoldDB" id="A0A9D1P863"/>
<keyword evidence="2 6" id="KW-0889">Transcription antitermination</keyword>
<comment type="similarity">
    <text evidence="1 6">Belongs to the NusB family.</text>
</comment>
<gene>
    <name evidence="6 8" type="primary">nusB</name>
    <name evidence="8" type="ORF">IAA64_06745</name>
</gene>
<dbReference type="Proteomes" id="UP000886884">
    <property type="component" value="Unassembled WGS sequence"/>
</dbReference>
<dbReference type="NCBIfam" id="TIGR01951">
    <property type="entry name" value="nusB"/>
    <property type="match status" value="1"/>
</dbReference>
<keyword evidence="4 6" id="KW-0805">Transcription regulation</keyword>
<accession>A0A9D1P863</accession>
<evidence type="ECO:0000256" key="1">
    <source>
        <dbReference type="ARBA" id="ARBA00005952"/>
    </source>
</evidence>
<comment type="function">
    <text evidence="6">Involved in transcription antitermination. Required for transcription of ribosomal RNA (rRNA) genes. Binds specifically to the boxA antiterminator sequence of the ribosomal RNA (rrn) operons.</text>
</comment>
<dbReference type="InterPro" id="IPR035926">
    <property type="entry name" value="NusB-like_sf"/>
</dbReference>
<dbReference type="GO" id="GO:0005829">
    <property type="term" value="C:cytosol"/>
    <property type="evidence" value="ECO:0007669"/>
    <property type="project" value="TreeGrafter"/>
</dbReference>
<dbReference type="Pfam" id="PF01029">
    <property type="entry name" value="NusB"/>
    <property type="match status" value="1"/>
</dbReference>
<dbReference type="HAMAP" id="MF_00073">
    <property type="entry name" value="NusB"/>
    <property type="match status" value="1"/>
</dbReference>
<dbReference type="PANTHER" id="PTHR11078">
    <property type="entry name" value="N UTILIZATION SUBSTANCE PROTEIN B-RELATED"/>
    <property type="match status" value="1"/>
</dbReference>
<evidence type="ECO:0000259" key="7">
    <source>
        <dbReference type="Pfam" id="PF01029"/>
    </source>
</evidence>